<dbReference type="PROSITE" id="PS51332">
    <property type="entry name" value="B12_BINDING"/>
    <property type="match status" value="1"/>
</dbReference>
<evidence type="ECO:0000259" key="7">
    <source>
        <dbReference type="PROSITE" id="PS51918"/>
    </source>
</evidence>
<dbReference type="GO" id="GO:0051536">
    <property type="term" value="F:iron-sulfur cluster binding"/>
    <property type="evidence" value="ECO:0007669"/>
    <property type="project" value="UniProtKB-KW"/>
</dbReference>
<dbReference type="EMBL" id="CP045929">
    <property type="protein sequence ID" value="QGK71061.1"/>
    <property type="molecule type" value="Genomic_DNA"/>
</dbReference>
<proteinExistence type="predicted"/>
<dbReference type="InterPro" id="IPR006638">
    <property type="entry name" value="Elp3/MiaA/NifB-like_rSAM"/>
</dbReference>
<dbReference type="PROSITE" id="PS51918">
    <property type="entry name" value="RADICAL_SAM"/>
    <property type="match status" value="1"/>
</dbReference>
<dbReference type="InterPro" id="IPR007197">
    <property type="entry name" value="rSAM"/>
</dbReference>
<dbReference type="Pfam" id="PF04055">
    <property type="entry name" value="Radical_SAM"/>
    <property type="match status" value="1"/>
</dbReference>
<dbReference type="SUPFAM" id="SSF102114">
    <property type="entry name" value="Radical SAM enzymes"/>
    <property type="match status" value="1"/>
</dbReference>
<keyword evidence="2" id="KW-0949">S-adenosyl-L-methionine</keyword>
<evidence type="ECO:0000313" key="9">
    <source>
        <dbReference type="Proteomes" id="UP000371041"/>
    </source>
</evidence>
<dbReference type="Gene3D" id="3.40.50.280">
    <property type="entry name" value="Cobalamin-binding domain"/>
    <property type="match status" value="1"/>
</dbReference>
<dbReference type="GO" id="GO:0003824">
    <property type="term" value="F:catalytic activity"/>
    <property type="evidence" value="ECO:0007669"/>
    <property type="project" value="InterPro"/>
</dbReference>
<dbReference type="KEGG" id="sace:GIY23_17405"/>
<evidence type="ECO:0000256" key="2">
    <source>
        <dbReference type="ARBA" id="ARBA00022691"/>
    </source>
</evidence>
<accession>A0A5Q3Q8R2</accession>
<dbReference type="RefSeq" id="WP_154077638.1">
    <property type="nucleotide sequence ID" value="NZ_CP045929.1"/>
</dbReference>
<keyword evidence="3" id="KW-0479">Metal-binding</keyword>
<dbReference type="InterPro" id="IPR058240">
    <property type="entry name" value="rSAM_sf"/>
</dbReference>
<keyword evidence="4" id="KW-0408">Iron</keyword>
<dbReference type="AlphaFoldDB" id="A0A5Q3Q8R2"/>
<dbReference type="PANTHER" id="PTHR43409">
    <property type="entry name" value="ANAEROBIC MAGNESIUM-PROTOPORPHYRIN IX MONOMETHYL ESTER CYCLASE-RELATED"/>
    <property type="match status" value="1"/>
</dbReference>
<dbReference type="NCBIfam" id="TIGR03975">
    <property type="entry name" value="rSAM_ocin_1"/>
    <property type="match status" value="1"/>
</dbReference>
<protein>
    <submittedName>
        <fullName evidence="8">RiPP maturation radical SAM protein 1</fullName>
    </submittedName>
</protein>
<dbReference type="Gene3D" id="3.80.30.20">
    <property type="entry name" value="tm_1862 like domain"/>
    <property type="match status" value="1"/>
</dbReference>
<keyword evidence="5" id="KW-0411">Iron-sulfur</keyword>
<dbReference type="Proteomes" id="UP000371041">
    <property type="component" value="Chromosome"/>
</dbReference>
<dbReference type="InterPro" id="IPR023404">
    <property type="entry name" value="rSAM_horseshoe"/>
</dbReference>
<evidence type="ECO:0000256" key="1">
    <source>
        <dbReference type="ARBA" id="ARBA00001966"/>
    </source>
</evidence>
<name>A0A5Q3Q8R2_9PSEU</name>
<dbReference type="GO" id="GO:0031419">
    <property type="term" value="F:cobalamin binding"/>
    <property type="evidence" value="ECO:0007669"/>
    <property type="project" value="InterPro"/>
</dbReference>
<dbReference type="CDD" id="cd01335">
    <property type="entry name" value="Radical_SAM"/>
    <property type="match status" value="1"/>
</dbReference>
<dbReference type="InterPro" id="IPR023984">
    <property type="entry name" value="rSAM_ocin_1"/>
</dbReference>
<evidence type="ECO:0000313" key="8">
    <source>
        <dbReference type="EMBL" id="QGK71061.1"/>
    </source>
</evidence>
<dbReference type="SFLD" id="SFLDS00029">
    <property type="entry name" value="Radical_SAM"/>
    <property type="match status" value="1"/>
</dbReference>
<evidence type="ECO:0000256" key="4">
    <source>
        <dbReference type="ARBA" id="ARBA00023004"/>
    </source>
</evidence>
<keyword evidence="9" id="KW-1185">Reference proteome</keyword>
<sequence length="608" mass="67381">MDVALVTMPWASVEYPSLACGILKTVALGNPYVDDVRVLDANLDFFDWAHDEADLDTAGYGHFALDSYFQGHGDWVFSSALYDDPHWRVAEFAPRCDDEDTLKLCLDLHRRVPDWIKEYARSCAPAPGEVFGFTTTFQQNTAALALAAELKRIEPQVVTVLGGANCDGPQGRAWHRNFRQIDYAVRGEGERSFDALLTAIGAATAVDDIPGLCWRDADGDSVANGMTSAPLPPASIVAPNFDGYFPRFAASRAATSIEPRLVVEGARGCWWGEKHHCTFCGLNGSFMQFRSKSPERFHDELLELVERYQILDLYLVDNILDMQHLRTVLPRLRDADLDLRVQCEIKSNLRHDQLRDLVDAGFVQVQPGIESLSSSVLRRMDKGVTGCQNVRMLRDASELGMTVMWNYLYGFPGESDVDHLAAAAQMPALAHLPPMDGADRVAIERFSPFFDDPALGFAERTPDPQYAITYDLSAAELDDLAYLFAAEPAGLTEPAERAVLDAIASWRTDHARSGLGWHRSDSGIVILGDRPGHGRTEQVLDDPFDRHLFHALDRPRTVDSLARECGAEHAKITDRLAEWTMSGLVYGDDGAHVHVVPRATGQQLLRIA</sequence>
<evidence type="ECO:0000256" key="3">
    <source>
        <dbReference type="ARBA" id="ARBA00022723"/>
    </source>
</evidence>
<dbReference type="PANTHER" id="PTHR43409:SF7">
    <property type="entry name" value="BLL1977 PROTEIN"/>
    <property type="match status" value="1"/>
</dbReference>
<reference evidence="9" key="1">
    <citation type="submission" date="2019-11" db="EMBL/GenBank/DDBJ databases">
        <title>The complete genome sequence of Saccharopolyspora sp. E2A.</title>
        <authorList>
            <person name="Zhang G."/>
        </authorList>
    </citation>
    <scope>NUCLEOTIDE SEQUENCE [LARGE SCALE GENOMIC DNA]</scope>
    <source>
        <strain evidence="9">E2A</strain>
    </source>
</reference>
<feature type="domain" description="B12-binding" evidence="6">
    <location>
        <begin position="106"/>
        <end position="207"/>
    </location>
</feature>
<dbReference type="GO" id="GO:0046872">
    <property type="term" value="F:metal ion binding"/>
    <property type="evidence" value="ECO:0007669"/>
    <property type="project" value="UniProtKB-KW"/>
</dbReference>
<evidence type="ECO:0000256" key="5">
    <source>
        <dbReference type="ARBA" id="ARBA00023014"/>
    </source>
</evidence>
<dbReference type="InterPro" id="IPR051198">
    <property type="entry name" value="BchE-like"/>
</dbReference>
<gene>
    <name evidence="8" type="ORF">GIY23_17405</name>
</gene>
<evidence type="ECO:0000259" key="6">
    <source>
        <dbReference type="PROSITE" id="PS51332"/>
    </source>
</evidence>
<organism evidence="8 9">
    <name type="scientific">Allosaccharopolyspora coralli</name>
    <dbReference type="NCBI Taxonomy" id="2665642"/>
    <lineage>
        <taxon>Bacteria</taxon>
        <taxon>Bacillati</taxon>
        <taxon>Actinomycetota</taxon>
        <taxon>Actinomycetes</taxon>
        <taxon>Pseudonocardiales</taxon>
        <taxon>Pseudonocardiaceae</taxon>
        <taxon>Allosaccharopolyspora</taxon>
    </lineage>
</organism>
<comment type="cofactor">
    <cofactor evidence="1">
        <name>[4Fe-4S] cluster</name>
        <dbReference type="ChEBI" id="CHEBI:49883"/>
    </cofactor>
</comment>
<dbReference type="SFLD" id="SFLDG01082">
    <property type="entry name" value="B12-binding_domain_containing"/>
    <property type="match status" value="1"/>
</dbReference>
<dbReference type="GO" id="GO:0005829">
    <property type="term" value="C:cytosol"/>
    <property type="evidence" value="ECO:0007669"/>
    <property type="project" value="TreeGrafter"/>
</dbReference>
<dbReference type="SFLD" id="SFLDF00324">
    <property type="entry name" value="bacteriocin_maturation"/>
    <property type="match status" value="1"/>
</dbReference>
<feature type="domain" description="Radical SAM core" evidence="7">
    <location>
        <begin position="255"/>
        <end position="483"/>
    </location>
</feature>
<dbReference type="InterPro" id="IPR006158">
    <property type="entry name" value="Cobalamin-bd"/>
</dbReference>
<dbReference type="SMART" id="SM00729">
    <property type="entry name" value="Elp3"/>
    <property type="match status" value="1"/>
</dbReference>